<comment type="caution">
    <text evidence="2">The sequence shown here is derived from an EMBL/GenBank/DDBJ whole genome shotgun (WGS) entry which is preliminary data.</text>
</comment>
<organism evidence="2 3">
    <name type="scientific">Streptosporangium lutulentum</name>
    <dbReference type="NCBI Taxonomy" id="1461250"/>
    <lineage>
        <taxon>Bacteria</taxon>
        <taxon>Bacillati</taxon>
        <taxon>Actinomycetota</taxon>
        <taxon>Actinomycetes</taxon>
        <taxon>Streptosporangiales</taxon>
        <taxon>Streptosporangiaceae</taxon>
        <taxon>Streptosporangium</taxon>
    </lineage>
</organism>
<accession>A0ABT9QC81</accession>
<gene>
    <name evidence="2" type="ORF">J2853_003530</name>
</gene>
<keyword evidence="3" id="KW-1185">Reference proteome</keyword>
<proteinExistence type="predicted"/>
<reference evidence="2 3" key="1">
    <citation type="submission" date="2023-07" db="EMBL/GenBank/DDBJ databases">
        <title>Sequencing the genomes of 1000 actinobacteria strains.</title>
        <authorList>
            <person name="Klenk H.-P."/>
        </authorList>
    </citation>
    <scope>NUCLEOTIDE SEQUENCE [LARGE SCALE GENOMIC DNA]</scope>
    <source>
        <strain evidence="2 3">DSM 46740</strain>
    </source>
</reference>
<name>A0ABT9QC81_9ACTN</name>
<dbReference type="Proteomes" id="UP001225356">
    <property type="component" value="Unassembled WGS sequence"/>
</dbReference>
<feature type="compositionally biased region" description="Polar residues" evidence="1">
    <location>
        <begin position="159"/>
        <end position="182"/>
    </location>
</feature>
<dbReference type="EMBL" id="JAUSQU010000001">
    <property type="protein sequence ID" value="MDP9844319.1"/>
    <property type="molecule type" value="Genomic_DNA"/>
</dbReference>
<sequence length="346" mass="37579">MLDSTGAPAPVSNISSDQATGTRPRSVPSVSEGGRSIRRAERPADRFTQISNQWVRDRRLSWKARGVLTWLTSHAAGFRVSEKTIICAAPDGRDAIRAAIRELEAYGYLLRERERGRDGTLGGVDYILCDPWSPQLETIASAPGKGVVPASPAPENPPLATTSGHTGKSQVTTYDGKTNGGKSTPIRRTDKQEDQHPKKIRKTPLLLAVGERADRTAPVLAIGKRAGRTAPGAVTTPPANPQELTRMAGDMLARLPEHYRSAPAWLRSRLLKRISEALVHHAPLALAVYCAKFAADPAFGDYEHLRRFDDILRKLTADITDGTACPGCGRDPRHPFCAVDVEGGYR</sequence>
<dbReference type="RefSeq" id="WP_307559095.1">
    <property type="nucleotide sequence ID" value="NZ_JAUSQU010000001.1"/>
</dbReference>
<protein>
    <recommendedName>
        <fullName evidence="4">Helix-turn-helix domain-containing protein</fullName>
    </recommendedName>
</protein>
<evidence type="ECO:0000256" key="1">
    <source>
        <dbReference type="SAM" id="MobiDB-lite"/>
    </source>
</evidence>
<evidence type="ECO:0000313" key="3">
    <source>
        <dbReference type="Proteomes" id="UP001225356"/>
    </source>
</evidence>
<feature type="compositionally biased region" description="Polar residues" evidence="1">
    <location>
        <begin position="12"/>
        <end position="23"/>
    </location>
</feature>
<feature type="compositionally biased region" description="Basic and acidic residues" evidence="1">
    <location>
        <begin position="187"/>
        <end position="197"/>
    </location>
</feature>
<feature type="region of interest" description="Disordered" evidence="1">
    <location>
        <begin position="1"/>
        <end position="42"/>
    </location>
</feature>
<evidence type="ECO:0000313" key="2">
    <source>
        <dbReference type="EMBL" id="MDP9844319.1"/>
    </source>
</evidence>
<feature type="region of interest" description="Disordered" evidence="1">
    <location>
        <begin position="145"/>
        <end position="201"/>
    </location>
</feature>
<evidence type="ECO:0008006" key="4">
    <source>
        <dbReference type="Google" id="ProtNLM"/>
    </source>
</evidence>